<proteinExistence type="inferred from homology"/>
<evidence type="ECO:0000259" key="7">
    <source>
        <dbReference type="Pfam" id="PF16187"/>
    </source>
</evidence>
<sequence>MGEIHFRFQEKANADDYAIAISSALNKPYAREHVVSGRARVWEYDEEAVRALLEEMVPGRARVMFCAREFPDEPSNVQTGAEVNGVEGGWTKETWYGTEYRMRRMEEGLLKEERNDIDAFHLPRPNEFLPRRLDVEKVDVEEPSKAPVKIEDSPASVLWYKKDDQFWVPKAVYYANIVTPIAQVTPRNAVKTRMYTNLINDALTEYSYDASLAGLNYRCHGVERGLFFSVGGYNDKIPVLAKTVLDKMKNIKVDPARFEVLKEDLIQEYENFDLTEPYRYADYLVNYLMAERAWTPKEKLAELKTLTVAEVQEHVEELFLRTYVEALAHGNISEKEGVSMLEMTEQVLGSRNLFPMEKLYERSLILPEARFH</sequence>
<dbReference type="PANTHER" id="PTHR43690">
    <property type="entry name" value="NARDILYSIN"/>
    <property type="match status" value="1"/>
</dbReference>
<dbReference type="EMBL" id="KN837118">
    <property type="protein sequence ID" value="KIJ44353.1"/>
    <property type="molecule type" value="Genomic_DNA"/>
</dbReference>
<keyword evidence="5" id="KW-0862">Zinc</keyword>
<name>A0A0C9UMZ0_SPHS4</name>
<dbReference type="PANTHER" id="PTHR43690:SF18">
    <property type="entry name" value="INSULIN-DEGRADING ENZYME-RELATED"/>
    <property type="match status" value="1"/>
</dbReference>
<evidence type="ECO:0000256" key="4">
    <source>
        <dbReference type="ARBA" id="ARBA00022801"/>
    </source>
</evidence>
<evidence type="ECO:0000256" key="6">
    <source>
        <dbReference type="ARBA" id="ARBA00023049"/>
    </source>
</evidence>
<dbReference type="GO" id="GO:0005739">
    <property type="term" value="C:mitochondrion"/>
    <property type="evidence" value="ECO:0007669"/>
    <property type="project" value="TreeGrafter"/>
</dbReference>
<dbReference type="GO" id="GO:0043171">
    <property type="term" value="P:peptide catabolic process"/>
    <property type="evidence" value="ECO:0007669"/>
    <property type="project" value="TreeGrafter"/>
</dbReference>
<dbReference type="InterPro" id="IPR011249">
    <property type="entry name" value="Metalloenz_LuxS/M16"/>
</dbReference>
<gene>
    <name evidence="8" type="ORF">M422DRAFT_67605</name>
</gene>
<dbReference type="Gene3D" id="3.30.830.10">
    <property type="entry name" value="Metalloenzyme, LuxS/M16 peptidase-like"/>
    <property type="match status" value="2"/>
</dbReference>
<accession>A0A0C9UMZ0</accession>
<evidence type="ECO:0000256" key="3">
    <source>
        <dbReference type="ARBA" id="ARBA00022723"/>
    </source>
</evidence>
<dbReference type="InterPro" id="IPR032632">
    <property type="entry name" value="Peptidase_M16_M"/>
</dbReference>
<protein>
    <recommendedName>
        <fullName evidence="7">Peptidase M16 middle/third domain-containing protein</fullName>
    </recommendedName>
</protein>
<feature type="domain" description="Peptidase M16 middle/third" evidence="7">
    <location>
        <begin position="6"/>
        <end position="302"/>
    </location>
</feature>
<evidence type="ECO:0000256" key="2">
    <source>
        <dbReference type="ARBA" id="ARBA00022670"/>
    </source>
</evidence>
<dbReference type="GO" id="GO:0046872">
    <property type="term" value="F:metal ion binding"/>
    <property type="evidence" value="ECO:0007669"/>
    <property type="project" value="UniProtKB-KW"/>
</dbReference>
<dbReference type="HOGENOM" id="CLU_744276_0_0_1"/>
<reference evidence="8 9" key="1">
    <citation type="submission" date="2014-06" db="EMBL/GenBank/DDBJ databases">
        <title>Evolutionary Origins and Diversification of the Mycorrhizal Mutualists.</title>
        <authorList>
            <consortium name="DOE Joint Genome Institute"/>
            <consortium name="Mycorrhizal Genomics Consortium"/>
            <person name="Kohler A."/>
            <person name="Kuo A."/>
            <person name="Nagy L.G."/>
            <person name="Floudas D."/>
            <person name="Copeland A."/>
            <person name="Barry K.W."/>
            <person name="Cichocki N."/>
            <person name="Veneault-Fourrey C."/>
            <person name="LaButti K."/>
            <person name="Lindquist E.A."/>
            <person name="Lipzen A."/>
            <person name="Lundell T."/>
            <person name="Morin E."/>
            <person name="Murat C."/>
            <person name="Riley R."/>
            <person name="Ohm R."/>
            <person name="Sun H."/>
            <person name="Tunlid A."/>
            <person name="Henrissat B."/>
            <person name="Grigoriev I.V."/>
            <person name="Hibbett D.S."/>
            <person name="Martin F."/>
        </authorList>
    </citation>
    <scope>NUCLEOTIDE SEQUENCE [LARGE SCALE GENOMIC DNA]</scope>
    <source>
        <strain evidence="8 9">SS14</strain>
    </source>
</reference>
<dbReference type="GO" id="GO:0004222">
    <property type="term" value="F:metalloendopeptidase activity"/>
    <property type="evidence" value="ECO:0007669"/>
    <property type="project" value="TreeGrafter"/>
</dbReference>
<dbReference type="GO" id="GO:0005829">
    <property type="term" value="C:cytosol"/>
    <property type="evidence" value="ECO:0007669"/>
    <property type="project" value="TreeGrafter"/>
</dbReference>
<keyword evidence="9" id="KW-1185">Reference proteome</keyword>
<dbReference type="InterPro" id="IPR050626">
    <property type="entry name" value="Peptidase_M16"/>
</dbReference>
<evidence type="ECO:0000313" key="8">
    <source>
        <dbReference type="EMBL" id="KIJ44353.1"/>
    </source>
</evidence>
<dbReference type="Proteomes" id="UP000054279">
    <property type="component" value="Unassembled WGS sequence"/>
</dbReference>
<dbReference type="GO" id="GO:0051603">
    <property type="term" value="P:proteolysis involved in protein catabolic process"/>
    <property type="evidence" value="ECO:0007669"/>
    <property type="project" value="TreeGrafter"/>
</dbReference>
<evidence type="ECO:0000256" key="5">
    <source>
        <dbReference type="ARBA" id="ARBA00022833"/>
    </source>
</evidence>
<keyword evidence="4" id="KW-0378">Hydrolase</keyword>
<dbReference type="FunFam" id="3.30.830.10:FF:000003">
    <property type="entry name" value="Insulin-degrading enzyme"/>
    <property type="match status" value="1"/>
</dbReference>
<dbReference type="SUPFAM" id="SSF63411">
    <property type="entry name" value="LuxS/MPP-like metallohydrolase"/>
    <property type="match status" value="2"/>
</dbReference>
<organism evidence="8 9">
    <name type="scientific">Sphaerobolus stellatus (strain SS14)</name>
    <dbReference type="NCBI Taxonomy" id="990650"/>
    <lineage>
        <taxon>Eukaryota</taxon>
        <taxon>Fungi</taxon>
        <taxon>Dikarya</taxon>
        <taxon>Basidiomycota</taxon>
        <taxon>Agaricomycotina</taxon>
        <taxon>Agaricomycetes</taxon>
        <taxon>Phallomycetidae</taxon>
        <taxon>Geastrales</taxon>
        <taxon>Sphaerobolaceae</taxon>
        <taxon>Sphaerobolus</taxon>
    </lineage>
</organism>
<evidence type="ECO:0000313" key="9">
    <source>
        <dbReference type="Proteomes" id="UP000054279"/>
    </source>
</evidence>
<dbReference type="Pfam" id="PF16187">
    <property type="entry name" value="Peptidase_M16_M"/>
    <property type="match status" value="1"/>
</dbReference>
<evidence type="ECO:0000256" key="1">
    <source>
        <dbReference type="ARBA" id="ARBA00007261"/>
    </source>
</evidence>
<dbReference type="AlphaFoldDB" id="A0A0C9UMZ0"/>
<keyword evidence="6" id="KW-0482">Metalloprotease</keyword>
<comment type="similarity">
    <text evidence="1">Belongs to the peptidase M16 family.</text>
</comment>
<keyword evidence="3" id="KW-0479">Metal-binding</keyword>
<dbReference type="OrthoDB" id="952271at2759"/>
<keyword evidence="2" id="KW-0645">Protease</keyword>